<evidence type="ECO:0000313" key="2">
    <source>
        <dbReference type="Proteomes" id="UP000273145"/>
    </source>
</evidence>
<name>A0A3S8RQN1_9BACL</name>
<dbReference type="KEGG" id="plen:EIM92_03215"/>
<dbReference type="OrthoDB" id="9795830at2"/>
<dbReference type="AlphaFoldDB" id="A0A3S8RQN1"/>
<dbReference type="Proteomes" id="UP000273145">
    <property type="component" value="Chromosome"/>
</dbReference>
<keyword evidence="2" id="KW-1185">Reference proteome</keyword>
<organism evidence="1 2">
    <name type="scientific">Paenibacillus lentus</name>
    <dbReference type="NCBI Taxonomy" id="1338368"/>
    <lineage>
        <taxon>Bacteria</taxon>
        <taxon>Bacillati</taxon>
        <taxon>Bacillota</taxon>
        <taxon>Bacilli</taxon>
        <taxon>Bacillales</taxon>
        <taxon>Paenibacillaceae</taxon>
        <taxon>Paenibacillus</taxon>
    </lineage>
</organism>
<protein>
    <submittedName>
        <fullName evidence="1">Uncharacterized protein</fullName>
    </submittedName>
</protein>
<accession>A0A3S8RQN1</accession>
<dbReference type="RefSeq" id="WP_125081454.1">
    <property type="nucleotide sequence ID" value="NZ_CP034248.1"/>
</dbReference>
<sequence>MQSLLESLYYGHLIPEEQLVPKDPMYRKKGREMSEKIESWKKRLSSDEFAELEALLDLQQQIQSMEMTAAFTYGFKLGAVMIIEIHLDHGVGNIANQDDE</sequence>
<evidence type="ECO:0000313" key="1">
    <source>
        <dbReference type="EMBL" id="AZK45335.1"/>
    </source>
</evidence>
<reference evidence="1 2" key="1">
    <citation type="submission" date="2018-11" db="EMBL/GenBank/DDBJ databases">
        <title>Genome sequencing of Paenibacillus lentus DSM25539(T).</title>
        <authorList>
            <person name="Kook J.-K."/>
            <person name="Park S.-N."/>
            <person name="Lim Y.K."/>
        </authorList>
    </citation>
    <scope>NUCLEOTIDE SEQUENCE [LARGE SCALE GENOMIC DNA]</scope>
    <source>
        <strain evidence="1 2">DSM 25539</strain>
    </source>
</reference>
<dbReference type="EMBL" id="CP034248">
    <property type="protein sequence ID" value="AZK45335.1"/>
    <property type="molecule type" value="Genomic_DNA"/>
</dbReference>
<dbReference type="Pfam" id="PF20648">
    <property type="entry name" value="DUF6809"/>
    <property type="match status" value="1"/>
</dbReference>
<dbReference type="InterPro" id="IPR049215">
    <property type="entry name" value="DUF6809"/>
</dbReference>
<gene>
    <name evidence="1" type="ORF">EIM92_03215</name>
</gene>
<proteinExistence type="predicted"/>